<feature type="signal peptide" evidence="4">
    <location>
        <begin position="1"/>
        <end position="27"/>
    </location>
</feature>
<dbReference type="Pfam" id="PF25944">
    <property type="entry name" value="Beta-barrel_RND"/>
    <property type="match status" value="1"/>
</dbReference>
<dbReference type="GO" id="GO:0030313">
    <property type="term" value="C:cell envelope"/>
    <property type="evidence" value="ECO:0007669"/>
    <property type="project" value="UniProtKB-SubCell"/>
</dbReference>
<evidence type="ECO:0000256" key="1">
    <source>
        <dbReference type="ARBA" id="ARBA00004196"/>
    </source>
</evidence>
<evidence type="ECO:0000256" key="4">
    <source>
        <dbReference type="SAM" id="SignalP"/>
    </source>
</evidence>
<dbReference type="Gene3D" id="2.40.50.100">
    <property type="match status" value="1"/>
</dbReference>
<dbReference type="Pfam" id="PF25917">
    <property type="entry name" value="BSH_RND"/>
    <property type="match status" value="1"/>
</dbReference>
<comment type="caution">
    <text evidence="9">The sequence shown here is derived from an EMBL/GenBank/DDBJ whole genome shotgun (WGS) entry which is preliminary data.</text>
</comment>
<dbReference type="GO" id="GO:0005886">
    <property type="term" value="C:plasma membrane"/>
    <property type="evidence" value="ECO:0007669"/>
    <property type="project" value="TreeGrafter"/>
</dbReference>
<gene>
    <name evidence="9" type="ORF">FN976_15120</name>
</gene>
<keyword evidence="3" id="KW-0175">Coiled coil</keyword>
<dbReference type="PANTHER" id="PTHR30158">
    <property type="entry name" value="ACRA/E-RELATED COMPONENT OF DRUG EFFLUX TRANSPORTER"/>
    <property type="match status" value="1"/>
</dbReference>
<dbReference type="AlphaFoldDB" id="A0A562ZPQ3"/>
<dbReference type="Pfam" id="PF25967">
    <property type="entry name" value="RND-MFP_C"/>
    <property type="match status" value="1"/>
</dbReference>
<dbReference type="GO" id="GO:0022857">
    <property type="term" value="F:transmembrane transporter activity"/>
    <property type="evidence" value="ECO:0007669"/>
    <property type="project" value="InterPro"/>
</dbReference>
<evidence type="ECO:0000259" key="7">
    <source>
        <dbReference type="Pfam" id="PF25944"/>
    </source>
</evidence>
<dbReference type="InterPro" id="IPR006143">
    <property type="entry name" value="RND_pump_MFP"/>
</dbReference>
<dbReference type="GO" id="GO:0046677">
    <property type="term" value="P:response to antibiotic"/>
    <property type="evidence" value="ECO:0007669"/>
    <property type="project" value="TreeGrafter"/>
</dbReference>
<dbReference type="EMBL" id="VOBQ01000012">
    <property type="protein sequence ID" value="TWO70513.1"/>
    <property type="molecule type" value="Genomic_DNA"/>
</dbReference>
<dbReference type="FunFam" id="2.40.420.20:FF:000001">
    <property type="entry name" value="Efflux RND transporter periplasmic adaptor subunit"/>
    <property type="match status" value="1"/>
</dbReference>
<name>A0A562ZPQ3_9BURK</name>
<keyword evidence="10" id="KW-1185">Reference proteome</keyword>
<dbReference type="InterPro" id="IPR058626">
    <property type="entry name" value="MdtA-like_b-barrel"/>
</dbReference>
<feature type="domain" description="Multidrug resistance protein MdtA-like beta-barrel" evidence="7">
    <location>
        <begin position="211"/>
        <end position="298"/>
    </location>
</feature>
<keyword evidence="4" id="KW-0732">Signal</keyword>
<evidence type="ECO:0000259" key="6">
    <source>
        <dbReference type="Pfam" id="PF25917"/>
    </source>
</evidence>
<dbReference type="InterPro" id="IPR058624">
    <property type="entry name" value="MdtA-like_HH"/>
</dbReference>
<feature type="domain" description="Multidrug resistance protein MdtA-like C-terminal permuted SH3" evidence="8">
    <location>
        <begin position="306"/>
        <end position="366"/>
    </location>
</feature>
<protein>
    <submittedName>
        <fullName evidence="9">Efflux RND transporter periplasmic adaptor subunit</fullName>
    </submittedName>
</protein>
<dbReference type="PANTHER" id="PTHR30158:SF10">
    <property type="entry name" value="CATION EFFLUX PUMP"/>
    <property type="match status" value="1"/>
</dbReference>
<dbReference type="Gene3D" id="2.40.420.20">
    <property type="match status" value="1"/>
</dbReference>
<reference evidence="9 10" key="1">
    <citation type="submission" date="2019-07" db="EMBL/GenBank/DDBJ databases">
        <title>Caenimonas sedimenti sp. nov., isolated from activated sludge.</title>
        <authorList>
            <person name="Xu J."/>
        </authorList>
    </citation>
    <scope>NUCLEOTIDE SEQUENCE [LARGE SCALE GENOMIC DNA]</scope>
    <source>
        <strain evidence="9 10">HX-9-20</strain>
    </source>
</reference>
<sequence>MATGAIAAATAATMAIVFGLPSGKAQATAAAGAPQAIPVSVATVAESDVTAWDEFSGRLEAVERVEVRSRVAGAVLATHFREGALVHKGDLLVSIDPAPYQADVEKAEAQVAAAEARVAHTTSEFTRAQRLWEDRAIAQRELDERQNARREAEANLRAAQAQLQSARLSLSYTQVRAPIAGRIGKVEVTAGNLVAAGPGAPVLTTLVSVSPIYASFDADEQVIAKALKDLHTGASARQLIARVPVQMGTAASADTPHRGRLQLIDNQVDAKSGTVRVRAAFDNADGALMPGQFARIRMGQPQTGRAVLVSERAVGTDQDKKYVLVVGTGDKAEYREVTLGAPVNGLRVVQSGLKGGERIVVNGLQRVRPGAVVQPQAVPMEGKAG</sequence>
<evidence type="ECO:0000259" key="5">
    <source>
        <dbReference type="Pfam" id="PF25876"/>
    </source>
</evidence>
<dbReference type="RefSeq" id="WP_145894069.1">
    <property type="nucleotide sequence ID" value="NZ_VOBQ01000012.1"/>
</dbReference>
<dbReference type="InterPro" id="IPR058627">
    <property type="entry name" value="MdtA-like_C"/>
</dbReference>
<comment type="subcellular location">
    <subcellularLocation>
        <location evidence="1">Cell envelope</location>
    </subcellularLocation>
</comment>
<accession>A0A562ZPQ3</accession>
<evidence type="ECO:0000313" key="9">
    <source>
        <dbReference type="EMBL" id="TWO70513.1"/>
    </source>
</evidence>
<dbReference type="OrthoDB" id="9783047at2"/>
<comment type="similarity">
    <text evidence="2">Belongs to the membrane fusion protein (MFP) (TC 8.A.1) family.</text>
</comment>
<feature type="chain" id="PRO_5021834698" evidence="4">
    <location>
        <begin position="28"/>
        <end position="385"/>
    </location>
</feature>
<dbReference type="NCBIfam" id="TIGR01730">
    <property type="entry name" value="RND_mfp"/>
    <property type="match status" value="1"/>
</dbReference>
<feature type="coiled-coil region" evidence="3">
    <location>
        <begin position="104"/>
        <end position="169"/>
    </location>
</feature>
<dbReference type="Pfam" id="PF25876">
    <property type="entry name" value="HH_MFP_RND"/>
    <property type="match status" value="1"/>
</dbReference>
<feature type="domain" description="Multidrug resistance protein MdtA-like barrel-sandwich hybrid" evidence="6">
    <location>
        <begin position="64"/>
        <end position="205"/>
    </location>
</feature>
<evidence type="ECO:0000259" key="8">
    <source>
        <dbReference type="Pfam" id="PF25967"/>
    </source>
</evidence>
<evidence type="ECO:0000256" key="2">
    <source>
        <dbReference type="ARBA" id="ARBA00009477"/>
    </source>
</evidence>
<organism evidence="9 10">
    <name type="scientific">Caenimonas sedimenti</name>
    <dbReference type="NCBI Taxonomy" id="2596921"/>
    <lineage>
        <taxon>Bacteria</taxon>
        <taxon>Pseudomonadati</taxon>
        <taxon>Pseudomonadota</taxon>
        <taxon>Betaproteobacteria</taxon>
        <taxon>Burkholderiales</taxon>
        <taxon>Comamonadaceae</taxon>
        <taxon>Caenimonas</taxon>
    </lineage>
</organism>
<proteinExistence type="inferred from homology"/>
<dbReference type="Gene3D" id="2.40.30.170">
    <property type="match status" value="1"/>
</dbReference>
<dbReference type="Gene3D" id="1.10.287.470">
    <property type="entry name" value="Helix hairpin bin"/>
    <property type="match status" value="1"/>
</dbReference>
<evidence type="ECO:0000313" key="10">
    <source>
        <dbReference type="Proteomes" id="UP000318199"/>
    </source>
</evidence>
<feature type="domain" description="Multidrug resistance protein MdtA-like alpha-helical hairpin" evidence="5">
    <location>
        <begin position="105"/>
        <end position="173"/>
    </location>
</feature>
<dbReference type="SUPFAM" id="SSF111369">
    <property type="entry name" value="HlyD-like secretion proteins"/>
    <property type="match status" value="1"/>
</dbReference>
<dbReference type="Proteomes" id="UP000318199">
    <property type="component" value="Unassembled WGS sequence"/>
</dbReference>
<evidence type="ECO:0000256" key="3">
    <source>
        <dbReference type="SAM" id="Coils"/>
    </source>
</evidence>
<dbReference type="InterPro" id="IPR058625">
    <property type="entry name" value="MdtA-like_BSH"/>
</dbReference>